<keyword evidence="3" id="KW-1185">Reference proteome</keyword>
<organism evidence="2 3">
    <name type="scientific">Colletotrichum spinosum</name>
    <dbReference type="NCBI Taxonomy" id="1347390"/>
    <lineage>
        <taxon>Eukaryota</taxon>
        <taxon>Fungi</taxon>
        <taxon>Dikarya</taxon>
        <taxon>Ascomycota</taxon>
        <taxon>Pezizomycotina</taxon>
        <taxon>Sordariomycetes</taxon>
        <taxon>Hypocreomycetidae</taxon>
        <taxon>Glomerellales</taxon>
        <taxon>Glomerellaceae</taxon>
        <taxon>Colletotrichum</taxon>
        <taxon>Colletotrichum orbiculare species complex</taxon>
    </lineage>
</organism>
<sequence>MASEFDAEFPCSLTIDVPFPTPRLASVAHKALAVDKELSPLVVRTFSIDGNSASSPSLESTATTTATTTPPAILRVHYKATTNRMLRVAVNGLMESLNLVVEVMEELDVDVLEHSRDAQ</sequence>
<comment type="caution">
    <text evidence="2">The sequence shown here is derived from an EMBL/GenBank/DDBJ whole genome shotgun (WGS) entry which is preliminary data.</text>
</comment>
<dbReference type="InterPro" id="IPR015419">
    <property type="entry name" value="CTAG/Pcc1"/>
</dbReference>
<protein>
    <submittedName>
        <fullName evidence="2">EKC/KEOPS complex subunit LAGE3</fullName>
    </submittedName>
</protein>
<dbReference type="FunFam" id="3.30.310.50:FF:000011">
    <property type="entry name" value="Transcription factor Pcc1"/>
    <property type="match status" value="1"/>
</dbReference>
<name>A0A4R8Q3W5_9PEZI</name>
<dbReference type="PANTHER" id="PTHR31283:SF5">
    <property type="entry name" value="EKC_KEOPS COMPLEX SUBUNIT LAGE3"/>
    <property type="match status" value="1"/>
</dbReference>
<evidence type="ECO:0000256" key="1">
    <source>
        <dbReference type="ARBA" id="ARBA00007073"/>
    </source>
</evidence>
<proteinExistence type="inferred from homology"/>
<dbReference type="EMBL" id="QAPG01000096">
    <property type="protein sequence ID" value="TDZ31730.1"/>
    <property type="molecule type" value="Genomic_DNA"/>
</dbReference>
<dbReference type="Gene3D" id="3.30.310.50">
    <property type="entry name" value="Alpha-D-phosphohexomutase, C-terminal domain"/>
    <property type="match status" value="1"/>
</dbReference>
<dbReference type="PANTHER" id="PTHR31283">
    <property type="entry name" value="EKC/KEOPS COMPLEX SUBUNIT PCC1 FAMILY MEMBER"/>
    <property type="match status" value="1"/>
</dbReference>
<reference evidence="2 3" key="1">
    <citation type="submission" date="2018-11" db="EMBL/GenBank/DDBJ databases">
        <title>Genome sequence and assembly of Colletotrichum spinosum.</title>
        <authorList>
            <person name="Gan P."/>
            <person name="Shirasu K."/>
        </authorList>
    </citation>
    <scope>NUCLEOTIDE SEQUENCE [LARGE SCALE GENOMIC DNA]</scope>
    <source>
        <strain evidence="2 3">CBS 515.97</strain>
    </source>
</reference>
<evidence type="ECO:0000313" key="3">
    <source>
        <dbReference type="Proteomes" id="UP000295083"/>
    </source>
</evidence>
<evidence type="ECO:0000313" key="2">
    <source>
        <dbReference type="EMBL" id="TDZ31730.1"/>
    </source>
</evidence>
<dbReference type="GO" id="GO:0000408">
    <property type="term" value="C:EKC/KEOPS complex"/>
    <property type="evidence" value="ECO:0007669"/>
    <property type="project" value="TreeGrafter"/>
</dbReference>
<gene>
    <name evidence="2" type="primary">LAGE3</name>
    <name evidence="2" type="ORF">C8035_v001288</name>
</gene>
<comment type="similarity">
    <text evidence="1">Belongs to the CTAG/PCC1 family.</text>
</comment>
<dbReference type="Proteomes" id="UP000295083">
    <property type="component" value="Unassembled WGS sequence"/>
</dbReference>
<accession>A0A4R8Q3W5</accession>
<dbReference type="Pfam" id="PF09341">
    <property type="entry name" value="Pcc1"/>
    <property type="match status" value="1"/>
</dbReference>
<dbReference type="AlphaFoldDB" id="A0A4R8Q3W5"/>
<dbReference type="GO" id="GO:0070525">
    <property type="term" value="P:tRNA threonylcarbamoyladenosine metabolic process"/>
    <property type="evidence" value="ECO:0007669"/>
    <property type="project" value="TreeGrafter"/>
</dbReference>